<protein>
    <submittedName>
        <fullName evidence="3">Uncharacterized protein</fullName>
    </submittedName>
</protein>
<feature type="compositionally biased region" description="Basic and acidic residues" evidence="2">
    <location>
        <begin position="297"/>
        <end position="316"/>
    </location>
</feature>
<accession>A0A6A6CXG8</accession>
<evidence type="ECO:0000256" key="1">
    <source>
        <dbReference type="SAM" id="Coils"/>
    </source>
</evidence>
<feature type="coiled-coil region" evidence="1">
    <location>
        <begin position="122"/>
        <end position="282"/>
    </location>
</feature>
<feature type="compositionally biased region" description="Polar residues" evidence="2">
    <location>
        <begin position="404"/>
        <end position="427"/>
    </location>
</feature>
<evidence type="ECO:0000313" key="4">
    <source>
        <dbReference type="Proteomes" id="UP000799537"/>
    </source>
</evidence>
<dbReference type="RefSeq" id="XP_033671378.1">
    <property type="nucleotide sequence ID" value="XM_033804877.1"/>
</dbReference>
<reference evidence="3" key="1">
    <citation type="journal article" date="2020" name="Stud. Mycol.">
        <title>101 Dothideomycetes genomes: a test case for predicting lifestyles and emergence of pathogens.</title>
        <authorList>
            <person name="Haridas S."/>
            <person name="Albert R."/>
            <person name="Binder M."/>
            <person name="Bloem J."/>
            <person name="Labutti K."/>
            <person name="Salamov A."/>
            <person name="Andreopoulos B."/>
            <person name="Baker S."/>
            <person name="Barry K."/>
            <person name="Bills G."/>
            <person name="Bluhm B."/>
            <person name="Cannon C."/>
            <person name="Castanera R."/>
            <person name="Culley D."/>
            <person name="Daum C."/>
            <person name="Ezra D."/>
            <person name="Gonzalez J."/>
            <person name="Henrissat B."/>
            <person name="Kuo A."/>
            <person name="Liang C."/>
            <person name="Lipzen A."/>
            <person name="Lutzoni F."/>
            <person name="Magnuson J."/>
            <person name="Mondo S."/>
            <person name="Nolan M."/>
            <person name="Ohm R."/>
            <person name="Pangilinan J."/>
            <person name="Park H.-J."/>
            <person name="Ramirez L."/>
            <person name="Alfaro M."/>
            <person name="Sun H."/>
            <person name="Tritt A."/>
            <person name="Yoshinaga Y."/>
            <person name="Zwiers L.-H."/>
            <person name="Turgeon B."/>
            <person name="Goodwin S."/>
            <person name="Spatafora J."/>
            <person name="Crous P."/>
            <person name="Grigoriev I."/>
        </authorList>
    </citation>
    <scope>NUCLEOTIDE SEQUENCE</scope>
    <source>
        <strain evidence="3">ATCC 36951</strain>
    </source>
</reference>
<dbReference type="Proteomes" id="UP000799537">
    <property type="component" value="Unassembled WGS sequence"/>
</dbReference>
<feature type="compositionally biased region" description="Basic and acidic residues" evidence="2">
    <location>
        <begin position="37"/>
        <end position="62"/>
    </location>
</feature>
<feature type="compositionally biased region" description="Acidic residues" evidence="2">
    <location>
        <begin position="63"/>
        <end position="75"/>
    </location>
</feature>
<name>A0A6A6CXG8_ZASCE</name>
<dbReference type="GeneID" id="54558149"/>
<feature type="region of interest" description="Disordered" evidence="2">
    <location>
        <begin position="354"/>
        <end position="451"/>
    </location>
</feature>
<proteinExistence type="predicted"/>
<gene>
    <name evidence="3" type="ORF">M409DRAFT_19310</name>
</gene>
<feature type="compositionally biased region" description="Low complexity" evidence="2">
    <location>
        <begin position="317"/>
        <end position="328"/>
    </location>
</feature>
<keyword evidence="1" id="KW-0175">Coiled coil</keyword>
<dbReference type="Gene3D" id="1.10.287.2610">
    <property type="match status" value="1"/>
</dbReference>
<sequence>MAHSDPMEMYAGFISNQLNHQHQDQMDFTESIQPGQVRHENDQHEREEHIHNSIETKEHEDEGVLEEEVTQEETSAEQPLSEAERELVAIGSALQSYNTNDGGLIIIHNQLASAFRAMTIAVDVELRNFDETEAQLQEEREKLDKKGADLEEKESKLDTLQAAIDGDREDLKAEQIKHEEARSTLANAKTDFDQERRELQAELDRLEEYDASKEDFDVRVQALEAAEANNDNQVDTVEQTLQKVVAARGKSDEEFERLRKTLLETQKELHKTQKELEQLKAENDILRPGGTLEFVNTEDRGRRIDRENRKRSRLEGSRSSSESRINSPSTLELWDHRISDVDLDRESQQVRITATSDLPVSSTQQGSGHDAQVAESSTDDKGGNLGRTPTAVTPSPFRLRTPAAQRSSRLTRTASVSLTTATPSSIQKPRKSVATPTVRRSPKWPKDEEKTKTLDEVARELKLLSGDFISPAMITVLQRGLCLFQSAANYGSLMTKAYGPKCASARASRGDSAMDSKQEHSCAYCETHGTLCIRVTNDVRTVLPRKAAIDRGYDQVPQLLLASILTTIITIADALDAERYFTIIAVTLGADQLVKTTSPSLGVLGAETCFITDVTLGADMHHC</sequence>
<feature type="region of interest" description="Disordered" evidence="2">
    <location>
        <begin position="296"/>
        <end position="328"/>
    </location>
</feature>
<dbReference type="AlphaFoldDB" id="A0A6A6CXG8"/>
<dbReference type="SUPFAM" id="SSF57997">
    <property type="entry name" value="Tropomyosin"/>
    <property type="match status" value="1"/>
</dbReference>
<feature type="region of interest" description="Disordered" evidence="2">
    <location>
        <begin position="36"/>
        <end position="84"/>
    </location>
</feature>
<keyword evidence="4" id="KW-1185">Reference proteome</keyword>
<organism evidence="3 4">
    <name type="scientific">Zasmidium cellare ATCC 36951</name>
    <dbReference type="NCBI Taxonomy" id="1080233"/>
    <lineage>
        <taxon>Eukaryota</taxon>
        <taxon>Fungi</taxon>
        <taxon>Dikarya</taxon>
        <taxon>Ascomycota</taxon>
        <taxon>Pezizomycotina</taxon>
        <taxon>Dothideomycetes</taxon>
        <taxon>Dothideomycetidae</taxon>
        <taxon>Mycosphaerellales</taxon>
        <taxon>Mycosphaerellaceae</taxon>
        <taxon>Zasmidium</taxon>
    </lineage>
</organism>
<dbReference type="EMBL" id="ML993585">
    <property type="protein sequence ID" value="KAF2170489.1"/>
    <property type="molecule type" value="Genomic_DNA"/>
</dbReference>
<evidence type="ECO:0000256" key="2">
    <source>
        <dbReference type="SAM" id="MobiDB-lite"/>
    </source>
</evidence>
<evidence type="ECO:0000313" key="3">
    <source>
        <dbReference type="EMBL" id="KAF2170489.1"/>
    </source>
</evidence>
<feature type="compositionally biased region" description="Polar residues" evidence="2">
    <location>
        <begin position="354"/>
        <end position="367"/>
    </location>
</feature>